<dbReference type="Gene3D" id="3.90.228.10">
    <property type="match status" value="1"/>
</dbReference>
<gene>
    <name evidence="4" type="ORF">C0Q70_09746</name>
</gene>
<reference evidence="4 5" key="1">
    <citation type="submission" date="2018-04" db="EMBL/GenBank/DDBJ databases">
        <title>The genome of golden apple snail Pomacea canaliculata provides insight into stress tolerance and invasive adaptation.</title>
        <authorList>
            <person name="Liu C."/>
            <person name="Liu B."/>
            <person name="Ren Y."/>
            <person name="Zhang Y."/>
            <person name="Wang H."/>
            <person name="Li S."/>
            <person name="Jiang F."/>
            <person name="Yin L."/>
            <person name="Zhang G."/>
            <person name="Qian W."/>
            <person name="Fan W."/>
        </authorList>
    </citation>
    <scope>NUCLEOTIDE SEQUENCE [LARGE SCALE GENOMIC DNA]</scope>
    <source>
        <strain evidence="4">SZHN2017</strain>
        <tissue evidence="4">Muscle</tissue>
    </source>
</reference>
<dbReference type="PANTHER" id="PTHR45740:SF2">
    <property type="entry name" value="POLY [ADP-RIBOSE] POLYMERASE"/>
    <property type="match status" value="1"/>
</dbReference>
<evidence type="ECO:0000256" key="1">
    <source>
        <dbReference type="RuleBase" id="RU362114"/>
    </source>
</evidence>
<organism evidence="4 5">
    <name type="scientific">Pomacea canaliculata</name>
    <name type="common">Golden apple snail</name>
    <dbReference type="NCBI Taxonomy" id="400727"/>
    <lineage>
        <taxon>Eukaryota</taxon>
        <taxon>Metazoa</taxon>
        <taxon>Spiralia</taxon>
        <taxon>Lophotrochozoa</taxon>
        <taxon>Mollusca</taxon>
        <taxon>Gastropoda</taxon>
        <taxon>Caenogastropoda</taxon>
        <taxon>Architaenioglossa</taxon>
        <taxon>Ampullarioidea</taxon>
        <taxon>Ampullariidae</taxon>
        <taxon>Pomacea</taxon>
    </lineage>
</organism>
<comment type="caution">
    <text evidence="4">The sequence shown here is derived from an EMBL/GenBank/DDBJ whole genome shotgun (WGS) entry which is preliminary data.</text>
</comment>
<dbReference type="InterPro" id="IPR051712">
    <property type="entry name" value="ARTD-AVP"/>
</dbReference>
<feature type="compositionally biased region" description="Basic and acidic residues" evidence="2">
    <location>
        <begin position="58"/>
        <end position="79"/>
    </location>
</feature>
<proteinExistence type="predicted"/>
<feature type="domain" description="PARP catalytic" evidence="3">
    <location>
        <begin position="198"/>
        <end position="404"/>
    </location>
</feature>
<keyword evidence="5" id="KW-1185">Reference proteome</keyword>
<feature type="compositionally biased region" description="Basic and acidic residues" evidence="2">
    <location>
        <begin position="86"/>
        <end position="107"/>
    </location>
</feature>
<keyword evidence="1" id="KW-0808">Transferase</keyword>
<feature type="region of interest" description="Disordered" evidence="2">
    <location>
        <begin position="1"/>
        <end position="189"/>
    </location>
</feature>
<dbReference type="Proteomes" id="UP000245119">
    <property type="component" value="Linkage Group LG5"/>
</dbReference>
<evidence type="ECO:0000313" key="4">
    <source>
        <dbReference type="EMBL" id="PVD30480.1"/>
    </source>
</evidence>
<feature type="compositionally biased region" description="Basic and acidic residues" evidence="2">
    <location>
        <begin position="114"/>
        <end position="135"/>
    </location>
</feature>
<feature type="compositionally biased region" description="Polar residues" evidence="2">
    <location>
        <begin position="172"/>
        <end position="184"/>
    </location>
</feature>
<dbReference type="Pfam" id="PF14555">
    <property type="entry name" value="UBA_4"/>
    <property type="match status" value="1"/>
</dbReference>
<dbReference type="EC" id="2.4.2.-" evidence="1"/>
<feature type="compositionally biased region" description="Basic and acidic residues" evidence="2">
    <location>
        <begin position="142"/>
        <end position="157"/>
    </location>
</feature>
<dbReference type="GO" id="GO:0003950">
    <property type="term" value="F:NAD+ poly-ADP-ribosyltransferase activity"/>
    <property type="evidence" value="ECO:0007669"/>
    <property type="project" value="UniProtKB-UniRule"/>
</dbReference>
<keyword evidence="1" id="KW-0328">Glycosyltransferase</keyword>
<dbReference type="GO" id="GO:0005634">
    <property type="term" value="C:nucleus"/>
    <property type="evidence" value="ECO:0007669"/>
    <property type="project" value="TreeGrafter"/>
</dbReference>
<dbReference type="EMBL" id="PZQS01000005">
    <property type="protein sequence ID" value="PVD30480.1"/>
    <property type="molecule type" value="Genomic_DNA"/>
</dbReference>
<name>A0A2T7PAN0_POMCA</name>
<dbReference type="OrthoDB" id="8062037at2759"/>
<dbReference type="PANTHER" id="PTHR45740">
    <property type="entry name" value="POLY [ADP-RIBOSE] POLYMERASE"/>
    <property type="match status" value="1"/>
</dbReference>
<dbReference type="PROSITE" id="PS51059">
    <property type="entry name" value="PARP_CATALYTIC"/>
    <property type="match status" value="1"/>
</dbReference>
<dbReference type="Pfam" id="PF00644">
    <property type="entry name" value="PARP"/>
    <property type="match status" value="1"/>
</dbReference>
<dbReference type="SUPFAM" id="SSF56399">
    <property type="entry name" value="ADP-ribosylation"/>
    <property type="match status" value="1"/>
</dbReference>
<dbReference type="AlphaFoldDB" id="A0A2T7PAN0"/>
<keyword evidence="1" id="KW-0520">NAD</keyword>
<sequence>MLQTDSTPDVEYKNCLDSAHQQDHVDRLMQNEDREEERLNEKRQSERRRSLERISSQRSERRQSLERSDRHTSERRPSIERLNYQRSERRQSLERSDRHTSERRPSIERLNYQRSERRQSLERSDRHTSERRPSIERLNYQRSERRQSLERSDKYKSESGPNLEWSERNNKEGNSGQSGISTLRPQPLNERGVPGNWDLLLPVEDDQRFHLVPLSTIDWEYSAITVDFEEAGLRVKCVERLQNRMLLDRFRSEKDHLKNSRSVSEKDLNECYLYHGTQANKLDLCEEGLDSRLSFQGCFGRGIYFSDNPRKCIQYAKTNDDRGKHAMILVCRVILGDSKVYPRGEMDPDLRREPERLQRKGGWRYYDSVQGIPNDYPEFVVYENRRAMIEYVVTYEEAPPQPLPSDQPICQDPSAGLYKEDLESIELPISEEELDRLYLLTPDSDSDASCDEHTREVERLRDNVRRNKAKQLGIPYKPPTEEQKRYDRLHWKRVCYYSCPPNSPLFDMMIKKKREEKDERKRRKQAKKDKKPETTGSIKAPSGTSSWKMYGSAEEEKVENDSVAEVLSNLIAEFLTITTSEDVSTARRYIMENGMDLEKALCQYFTES</sequence>
<feature type="region of interest" description="Disordered" evidence="2">
    <location>
        <begin position="514"/>
        <end position="553"/>
    </location>
</feature>
<feature type="compositionally biased region" description="Polar residues" evidence="2">
    <location>
        <begin position="534"/>
        <end position="547"/>
    </location>
</feature>
<feature type="compositionally biased region" description="Basic residues" evidence="2">
    <location>
        <begin position="520"/>
        <end position="529"/>
    </location>
</feature>
<protein>
    <recommendedName>
        <fullName evidence="1">Poly [ADP-ribose] polymerase</fullName>
        <shortName evidence="1">PARP</shortName>
        <ecNumber evidence="1">2.4.2.-</ecNumber>
    </recommendedName>
</protein>
<dbReference type="GO" id="GO:1990404">
    <property type="term" value="F:NAD+-protein mono-ADP-ribosyltransferase activity"/>
    <property type="evidence" value="ECO:0007669"/>
    <property type="project" value="TreeGrafter"/>
</dbReference>
<evidence type="ECO:0000256" key="2">
    <source>
        <dbReference type="SAM" id="MobiDB-lite"/>
    </source>
</evidence>
<accession>A0A2T7PAN0</accession>
<feature type="compositionally biased region" description="Basic and acidic residues" evidence="2">
    <location>
        <begin position="10"/>
        <end position="52"/>
    </location>
</feature>
<evidence type="ECO:0000259" key="3">
    <source>
        <dbReference type="PROSITE" id="PS51059"/>
    </source>
</evidence>
<dbReference type="InterPro" id="IPR012317">
    <property type="entry name" value="Poly(ADP-ribose)pol_cat_dom"/>
</dbReference>
<dbReference type="STRING" id="400727.A0A2T7PAN0"/>
<evidence type="ECO:0000313" key="5">
    <source>
        <dbReference type="Proteomes" id="UP000245119"/>
    </source>
</evidence>